<dbReference type="NCBIfam" id="NF041131">
    <property type="entry name" value="RicT_YaaT_fam"/>
    <property type="match status" value="1"/>
</dbReference>
<evidence type="ECO:0000313" key="3">
    <source>
        <dbReference type="EMBL" id="MBE5035992.1"/>
    </source>
</evidence>
<evidence type="ECO:0000313" key="4">
    <source>
        <dbReference type="Proteomes" id="UP001516588"/>
    </source>
</evidence>
<dbReference type="PROSITE" id="PS51411">
    <property type="entry name" value="PSP1_C"/>
    <property type="match status" value="1"/>
</dbReference>
<evidence type="ECO:0000256" key="1">
    <source>
        <dbReference type="SAM" id="MobiDB-lite"/>
    </source>
</evidence>
<proteinExistence type="predicted"/>
<dbReference type="RefSeq" id="WP_226385636.1">
    <property type="nucleotide sequence ID" value="NZ_JADCKA010000012.1"/>
</dbReference>
<comment type="caution">
    <text evidence="3">The sequence shown here is derived from an EMBL/GenBank/DDBJ whole genome shotgun (WGS) entry which is preliminary data.</text>
</comment>
<dbReference type="EMBL" id="JADCKA010000012">
    <property type="protein sequence ID" value="MBE5035992.1"/>
    <property type="molecule type" value="Genomic_DNA"/>
</dbReference>
<dbReference type="PANTHER" id="PTHR43830:SF3">
    <property type="entry name" value="PROTEIN PSP1"/>
    <property type="match status" value="1"/>
</dbReference>
<dbReference type="Proteomes" id="UP001516588">
    <property type="component" value="Unassembled WGS sequence"/>
</dbReference>
<protein>
    <submittedName>
        <fullName evidence="3">Stage 0 sporulation family protein</fullName>
    </submittedName>
</protein>
<keyword evidence="4" id="KW-1185">Reference proteome</keyword>
<dbReference type="PANTHER" id="PTHR43830">
    <property type="entry name" value="PROTEIN PSP1"/>
    <property type="match status" value="1"/>
</dbReference>
<name>A0ABR9QYM8_9FIRM</name>
<dbReference type="InterPro" id="IPR007557">
    <property type="entry name" value="PSP1_C"/>
</dbReference>
<gene>
    <name evidence="3" type="ORF">INF20_06870</name>
</gene>
<dbReference type="InterPro" id="IPR047767">
    <property type="entry name" value="PSP1-like"/>
</dbReference>
<dbReference type="Pfam" id="PF04468">
    <property type="entry name" value="PSP1"/>
    <property type="match status" value="1"/>
</dbReference>
<sequence length="299" mass="33723">MVKAVGVKFKHAGKVYYFDPAGKDVEVGDKVIVETAKGLEFATVVMGEEKIHPEKIVSPLKPVIRKATQEDIARNEENNSKKAEAMKLCQEKIDKHELEMKLVDVEYTFDNSKVIFYFTADGRVDFRELVKDLAGVFRMRIELRQIGVRDEAKMMGGIGNCGRPLCCHQWLSEFQPVSIKMAKTQGLSLNPTKISGICGRLMCCLKYENDTYCQAKEGMPDAGEKIKTSDGILRVSEVDVLGNVIKARKIVKNIDAADEQLSDEVYTYEKEQVKRLGKKKGGKVKDEEMTEEMKELLKD</sequence>
<organism evidence="3 4">
    <name type="scientific">Gallibacter intestinalis</name>
    <dbReference type="NCBI Taxonomy" id="2779356"/>
    <lineage>
        <taxon>Bacteria</taxon>
        <taxon>Bacillati</taxon>
        <taxon>Bacillota</taxon>
        <taxon>Clostridia</taxon>
        <taxon>Eubacteriales</taxon>
        <taxon>Eubacteriaceae</taxon>
        <taxon>Gallibacter</taxon>
    </lineage>
</organism>
<feature type="region of interest" description="Disordered" evidence="1">
    <location>
        <begin position="279"/>
        <end position="299"/>
    </location>
</feature>
<accession>A0ABR9QYM8</accession>
<feature type="compositionally biased region" description="Basic and acidic residues" evidence="1">
    <location>
        <begin position="283"/>
        <end position="299"/>
    </location>
</feature>
<feature type="domain" description="PSP1 C-terminal" evidence="2">
    <location>
        <begin position="61"/>
        <end position="146"/>
    </location>
</feature>
<evidence type="ECO:0000259" key="2">
    <source>
        <dbReference type="PROSITE" id="PS51411"/>
    </source>
</evidence>
<reference evidence="3 4" key="1">
    <citation type="submission" date="2020-10" db="EMBL/GenBank/DDBJ databases">
        <title>ChiBAC.</title>
        <authorList>
            <person name="Zenner C."/>
            <person name="Hitch T.C.A."/>
            <person name="Clavel T."/>
        </authorList>
    </citation>
    <scope>NUCLEOTIDE SEQUENCE [LARGE SCALE GENOMIC DNA]</scope>
    <source>
        <strain evidence="3 4">DSM 108706</strain>
    </source>
</reference>